<dbReference type="Proteomes" id="UP000028980">
    <property type="component" value="Unassembled WGS sequence"/>
</dbReference>
<dbReference type="Gene3D" id="3.40.50.300">
    <property type="entry name" value="P-loop containing nucleotide triphosphate hydrolases"/>
    <property type="match status" value="2"/>
</dbReference>
<dbReference type="InterPro" id="IPR050534">
    <property type="entry name" value="Coronavir_polyprotein_1ab"/>
</dbReference>
<dbReference type="PANTHER" id="PTHR43788:SF8">
    <property type="entry name" value="DNA-BINDING PROTEIN SMUBP-2"/>
    <property type="match status" value="1"/>
</dbReference>
<reference evidence="3 4" key="1">
    <citation type="journal article" date="2014" name="Genome Announc.">
        <title>Draft Genome Sequences of Marine Flavobacterium Nonlabens Strains NR17, NR24, NR27, NR32, NR33, and Ara13.</title>
        <authorList>
            <person name="Nakanishi M."/>
            <person name="Meirelles P."/>
            <person name="Suzuki R."/>
            <person name="Takatani N."/>
            <person name="Mino S."/>
            <person name="Suda W."/>
            <person name="Oshima K."/>
            <person name="Hattori M."/>
            <person name="Ohkuma M."/>
            <person name="Hosokawa M."/>
            <person name="Miyashita K."/>
            <person name="Thompson F.L."/>
            <person name="Niwa A."/>
            <person name="Sawabe T."/>
            <person name="Sawabe T."/>
        </authorList>
    </citation>
    <scope>NUCLEOTIDE SEQUENCE [LARGE SCALE GENOMIC DNA]</scope>
    <source>
        <strain evidence="4">JCM19296</strain>
    </source>
</reference>
<evidence type="ECO:0000259" key="2">
    <source>
        <dbReference type="Pfam" id="PF13086"/>
    </source>
</evidence>
<protein>
    <recommendedName>
        <fullName evidence="2">DNA2/NAM7 helicase helicase domain-containing protein</fullName>
    </recommendedName>
</protein>
<feature type="domain" description="DNA2/NAM7 helicase helicase" evidence="2">
    <location>
        <begin position="68"/>
        <end position="477"/>
    </location>
</feature>
<name>A0A081D9N8_NONUL</name>
<feature type="coiled-coil region" evidence="1">
    <location>
        <begin position="315"/>
        <end position="370"/>
    </location>
</feature>
<dbReference type="PANTHER" id="PTHR43788">
    <property type="entry name" value="DNA2/NAM7 HELICASE FAMILY MEMBER"/>
    <property type="match status" value="1"/>
</dbReference>
<evidence type="ECO:0000313" key="3">
    <source>
        <dbReference type="EMBL" id="GAK75634.1"/>
    </source>
</evidence>
<dbReference type="Pfam" id="PF13086">
    <property type="entry name" value="AAA_11"/>
    <property type="match status" value="1"/>
</dbReference>
<dbReference type="AlphaFoldDB" id="A0A081D9N8"/>
<evidence type="ECO:0000256" key="1">
    <source>
        <dbReference type="SAM" id="Coils"/>
    </source>
</evidence>
<organism evidence="3 4">
    <name type="scientific">Nonlabens ulvanivorans</name>
    <name type="common">Persicivirga ulvanivorans</name>
    <dbReference type="NCBI Taxonomy" id="906888"/>
    <lineage>
        <taxon>Bacteria</taxon>
        <taxon>Pseudomonadati</taxon>
        <taxon>Bacteroidota</taxon>
        <taxon>Flavobacteriia</taxon>
        <taxon>Flavobacteriales</taxon>
        <taxon>Flavobacteriaceae</taxon>
        <taxon>Nonlabens</taxon>
    </lineage>
</organism>
<proteinExistence type="predicted"/>
<dbReference type="SUPFAM" id="SSF52540">
    <property type="entry name" value="P-loop containing nucleoside triphosphate hydrolases"/>
    <property type="match status" value="1"/>
</dbReference>
<evidence type="ECO:0000313" key="4">
    <source>
        <dbReference type="Proteomes" id="UP000028980"/>
    </source>
</evidence>
<dbReference type="EMBL" id="BBLG01000002">
    <property type="protein sequence ID" value="GAK75634.1"/>
    <property type="molecule type" value="Genomic_DNA"/>
</dbReference>
<dbReference type="InterPro" id="IPR041677">
    <property type="entry name" value="DNA2/NAM7_AAA_11"/>
</dbReference>
<dbReference type="InterPro" id="IPR027417">
    <property type="entry name" value="P-loop_NTPase"/>
</dbReference>
<sequence length="488" mass="55162">MPIVIGHHFVLGLSQEELYTAQLKSELNKLEKRGLNKNTLFEAFVTNSPFLENIPELDVRPMVEITPLNASQRRAVKQTFTQPISVITGPPGTGKTQVILNLVANAIVHNHNTLFVSRNNKAVDNVLDKMELLLDEKYLVKFGARNLLEEETKPFLRERINNIAQIENGAKARFEENLDEFEKESNEVALYKKRIAGFSELVANRDKANNVFLNAKTKTTKWLGEQNKALLDLSSNLEKPLSYNQNLGAQLYQKIVAIEGSWLKKVFAKKKTIMSIEEFYNSLNPSLKVYADNHFPYVEIEKDPLYSGKSFINGLVSLKKDIDSLIRKRKALKDEETKVKALLSGLENSINEIENNRGNYRATITEYEATIVDKSKAIVDKAIASHLSQLSTSAGYDYIDSLPNKAWRDNEVERFNSDATTFLEHYKVIAITNLTVKNSVPLENEIIDLLIIDEASQCDIASIIPLLYRAKRIAVIGGSNATKAYYIY</sequence>
<gene>
    <name evidence="3" type="ORF">JCM19296_1226</name>
</gene>
<keyword evidence="1" id="KW-0175">Coiled coil</keyword>
<comment type="caution">
    <text evidence="3">The sequence shown here is derived from an EMBL/GenBank/DDBJ whole genome shotgun (WGS) entry which is preliminary data.</text>
</comment>
<accession>A0A081D9N8</accession>
<dbReference type="GO" id="GO:0043139">
    <property type="term" value="F:5'-3' DNA helicase activity"/>
    <property type="evidence" value="ECO:0007669"/>
    <property type="project" value="TreeGrafter"/>
</dbReference>